<evidence type="ECO:0000256" key="11">
    <source>
        <dbReference type="ARBA" id="ARBA00023211"/>
    </source>
</evidence>
<evidence type="ECO:0000256" key="4">
    <source>
        <dbReference type="ARBA" id="ARBA00008766"/>
    </source>
</evidence>
<comment type="caution">
    <text evidence="16">The sequence shown here is derived from an EMBL/GenBank/DDBJ whole genome shotgun (WGS) entry which is preliminary data.</text>
</comment>
<comment type="similarity">
    <text evidence="4 14">Belongs to the peptidase M24B family.</text>
</comment>
<dbReference type="PANTHER" id="PTHR43226:SF3">
    <property type="entry name" value="XAA-PRO AMINOPEPTIDASE AN0832-RELATED"/>
    <property type="match status" value="1"/>
</dbReference>
<dbReference type="PROSITE" id="PS00491">
    <property type="entry name" value="PROLINE_PEPTIDASE"/>
    <property type="match status" value="1"/>
</dbReference>
<dbReference type="InterPro" id="IPR001131">
    <property type="entry name" value="Peptidase_M24B_aminopep-P_CS"/>
</dbReference>
<dbReference type="Gene3D" id="3.90.230.10">
    <property type="entry name" value="Creatinase/methionine aminopeptidase superfamily"/>
    <property type="match status" value="1"/>
</dbReference>
<evidence type="ECO:0000256" key="9">
    <source>
        <dbReference type="ARBA" id="ARBA00022801"/>
    </source>
</evidence>
<dbReference type="EC" id="3.4.11.9" evidence="5"/>
<dbReference type="Gene3D" id="3.40.350.10">
    <property type="entry name" value="Creatinase/prolidase N-terminal domain"/>
    <property type="match status" value="1"/>
</dbReference>
<evidence type="ECO:0000256" key="6">
    <source>
        <dbReference type="ARBA" id="ARBA00022438"/>
    </source>
</evidence>
<evidence type="ECO:0000256" key="12">
    <source>
        <dbReference type="ARBA" id="ARBA00030849"/>
    </source>
</evidence>
<evidence type="ECO:0000256" key="7">
    <source>
        <dbReference type="ARBA" id="ARBA00022670"/>
    </source>
</evidence>
<reference evidence="16" key="1">
    <citation type="submission" date="2022-11" db="EMBL/GenBank/DDBJ databases">
        <authorList>
            <person name="Scott C."/>
            <person name="Bruce N."/>
        </authorList>
    </citation>
    <scope>NUCLEOTIDE SEQUENCE</scope>
</reference>
<comment type="cofactor">
    <cofactor evidence="2">
        <name>Mn(2+)</name>
        <dbReference type="ChEBI" id="CHEBI:29035"/>
    </cofactor>
</comment>
<dbReference type="InterPro" id="IPR052433">
    <property type="entry name" value="X-Pro_dipept-like"/>
</dbReference>
<evidence type="ECO:0000256" key="8">
    <source>
        <dbReference type="ARBA" id="ARBA00022723"/>
    </source>
</evidence>
<keyword evidence="17" id="KW-1185">Reference proteome</keyword>
<dbReference type="EMBL" id="CALLCH030000016">
    <property type="protein sequence ID" value="CAI4217575.1"/>
    <property type="molecule type" value="Genomic_DNA"/>
</dbReference>
<dbReference type="GO" id="GO:0030145">
    <property type="term" value="F:manganese ion binding"/>
    <property type="evidence" value="ECO:0007669"/>
    <property type="project" value="InterPro"/>
</dbReference>
<proteinExistence type="inferred from homology"/>
<evidence type="ECO:0000256" key="13">
    <source>
        <dbReference type="ARBA" id="ARBA00032413"/>
    </source>
</evidence>
<evidence type="ECO:0000313" key="16">
    <source>
        <dbReference type="EMBL" id="CAI4217575.1"/>
    </source>
</evidence>
<keyword evidence="6" id="KW-0031">Aminopeptidase</keyword>
<evidence type="ECO:0000256" key="2">
    <source>
        <dbReference type="ARBA" id="ARBA00001936"/>
    </source>
</evidence>
<dbReference type="GO" id="GO:0006508">
    <property type="term" value="P:proteolysis"/>
    <property type="evidence" value="ECO:0007669"/>
    <property type="project" value="UniProtKB-KW"/>
</dbReference>
<dbReference type="Proteomes" id="UP000838763">
    <property type="component" value="Unassembled WGS sequence"/>
</dbReference>
<dbReference type="GO" id="GO:0070006">
    <property type="term" value="F:metalloaminopeptidase activity"/>
    <property type="evidence" value="ECO:0007669"/>
    <property type="project" value="InterPro"/>
</dbReference>
<dbReference type="OrthoDB" id="10261878at2759"/>
<evidence type="ECO:0000256" key="3">
    <source>
        <dbReference type="ARBA" id="ARBA00002443"/>
    </source>
</evidence>
<feature type="domain" description="Aminopeptidase P N-terminal" evidence="15">
    <location>
        <begin position="45"/>
        <end position="182"/>
    </location>
</feature>
<dbReference type="InterPro" id="IPR000994">
    <property type="entry name" value="Pept_M24"/>
</dbReference>
<keyword evidence="9" id="KW-0378">Hydrolase</keyword>
<evidence type="ECO:0000259" key="15">
    <source>
        <dbReference type="SMART" id="SM01011"/>
    </source>
</evidence>
<dbReference type="SMART" id="SM01011">
    <property type="entry name" value="AMP_N"/>
    <property type="match status" value="1"/>
</dbReference>
<dbReference type="InterPro" id="IPR036005">
    <property type="entry name" value="Creatinase/aminopeptidase-like"/>
</dbReference>
<name>A0A9P1H7V8_9PEZI</name>
<comment type="function">
    <text evidence="3">Catalyzes the removal of a penultimate prolyl residue from the N-termini of peptides.</text>
</comment>
<gene>
    <name evidence="16" type="ORF">PPNO1_LOCUS7182</name>
</gene>
<evidence type="ECO:0000256" key="14">
    <source>
        <dbReference type="RuleBase" id="RU000590"/>
    </source>
</evidence>
<evidence type="ECO:0000256" key="5">
    <source>
        <dbReference type="ARBA" id="ARBA00012574"/>
    </source>
</evidence>
<dbReference type="Pfam" id="PF00557">
    <property type="entry name" value="Peptidase_M24"/>
    <property type="match status" value="1"/>
</dbReference>
<evidence type="ECO:0000256" key="10">
    <source>
        <dbReference type="ARBA" id="ARBA00023049"/>
    </source>
</evidence>
<keyword evidence="10" id="KW-0482">Metalloprotease</keyword>
<organism evidence="16 17">
    <name type="scientific">Parascedosporium putredinis</name>
    <dbReference type="NCBI Taxonomy" id="1442378"/>
    <lineage>
        <taxon>Eukaryota</taxon>
        <taxon>Fungi</taxon>
        <taxon>Dikarya</taxon>
        <taxon>Ascomycota</taxon>
        <taxon>Pezizomycotina</taxon>
        <taxon>Sordariomycetes</taxon>
        <taxon>Hypocreomycetidae</taxon>
        <taxon>Microascales</taxon>
        <taxon>Microascaceae</taxon>
        <taxon>Parascedosporium</taxon>
    </lineage>
</organism>
<dbReference type="PANTHER" id="PTHR43226">
    <property type="entry name" value="XAA-PRO AMINOPEPTIDASE 3"/>
    <property type="match status" value="1"/>
</dbReference>
<protein>
    <recommendedName>
        <fullName evidence="5">Xaa-Pro aminopeptidase</fullName>
        <ecNumber evidence="5">3.4.11.9</ecNumber>
    </recommendedName>
    <alternativeName>
        <fullName evidence="12">Aminoacylproline aminopeptidase</fullName>
    </alternativeName>
    <alternativeName>
        <fullName evidence="13">Prolidase</fullName>
    </alternativeName>
</protein>
<dbReference type="SUPFAM" id="SSF55920">
    <property type="entry name" value="Creatinase/aminopeptidase"/>
    <property type="match status" value="1"/>
</dbReference>
<keyword evidence="11" id="KW-0464">Manganese</keyword>
<sequence>MAKSAKWLAEVEEEFDFGLDLVDEFDALLVNVTSEEEKLAALGKFPAKLHARKVAAELSSQHEVSSGLIYLSGEPSLTYEDSDQAPPFRQRRYFYYLSGANFADCAVTYDIKTDHLVLWIPYIEPRKVLWYGFTPGPEECRAKSDVDDVRYIDGMKEYIAQRLLYGSADTLYLLHANHAPPLSADTRPKVRIDASSLRPCMDAARVVKSDYEVAMIRKANAVSSAAHRRAAELLSTFKNEREIEAVFRSTCALRGAKNQAYPVIAGSGENAATLHYEDNDEDLKGRQLVVIDAGCEWDCYASDVTRTLPISGRFSDEAAEIYTLVDKMQRECISAVRPGVLYYKLHLHAAAVALVGLMRLGILGNGTVGQIWSAGTIAAFFPHGLGHHIGLEVHDVTGRDRLLLLEGGESDGDAKDTSATDGRQRLEKNMIVTIEPGIYFCREYIEGYVLKTEPHCRYINKDMLEKYYPVGGVRIEDDILVTEDGYENLTDAPKGEELFRIINGKA</sequence>
<dbReference type="Pfam" id="PF05195">
    <property type="entry name" value="AMP_N"/>
    <property type="match status" value="1"/>
</dbReference>
<evidence type="ECO:0000256" key="1">
    <source>
        <dbReference type="ARBA" id="ARBA00001424"/>
    </source>
</evidence>
<dbReference type="InterPro" id="IPR007865">
    <property type="entry name" value="Aminopep_P_N"/>
</dbReference>
<dbReference type="CDD" id="cd01087">
    <property type="entry name" value="Prolidase"/>
    <property type="match status" value="1"/>
</dbReference>
<dbReference type="AlphaFoldDB" id="A0A9P1H7V8"/>
<evidence type="ECO:0000313" key="17">
    <source>
        <dbReference type="Proteomes" id="UP000838763"/>
    </source>
</evidence>
<keyword evidence="7" id="KW-0645">Protease</keyword>
<keyword evidence="8 14" id="KW-0479">Metal-binding</keyword>
<dbReference type="InterPro" id="IPR029149">
    <property type="entry name" value="Creatin/AminoP/Spt16_N"/>
</dbReference>
<dbReference type="SUPFAM" id="SSF53092">
    <property type="entry name" value="Creatinase/prolidase N-terminal domain"/>
    <property type="match status" value="1"/>
</dbReference>
<accession>A0A9P1H7V8</accession>
<comment type="catalytic activity">
    <reaction evidence="1">
        <text>Release of any N-terminal amino acid, including proline, that is linked to proline, even from a dipeptide or tripeptide.</text>
        <dbReference type="EC" id="3.4.11.9"/>
    </reaction>
</comment>